<dbReference type="OMA" id="WAFFFRR"/>
<keyword evidence="3 8" id="KW-0812">Transmembrane</keyword>
<keyword evidence="7" id="KW-0408">Iron</keyword>
<dbReference type="Gene3D" id="1.10.630.10">
    <property type="entry name" value="Cytochrome P450"/>
    <property type="match status" value="1"/>
</dbReference>
<evidence type="ECO:0000256" key="7">
    <source>
        <dbReference type="ARBA" id="ARBA00023004"/>
    </source>
</evidence>
<dbReference type="Gramene" id="TRITD2Av1G017860.1">
    <property type="protein sequence ID" value="TRITD2Av1G017860.1"/>
    <property type="gene ID" value="TRITD2Av1G017860"/>
</dbReference>
<protein>
    <submittedName>
        <fullName evidence="9">Uncharacterized protein</fullName>
    </submittedName>
</protein>
<evidence type="ECO:0000256" key="1">
    <source>
        <dbReference type="ARBA" id="ARBA00010617"/>
    </source>
</evidence>
<dbReference type="PANTHER" id="PTHR47955:SF8">
    <property type="entry name" value="CYTOCHROME P450 71D11-LIKE"/>
    <property type="match status" value="1"/>
</dbReference>
<dbReference type="GO" id="GO:0005506">
    <property type="term" value="F:iron ion binding"/>
    <property type="evidence" value="ECO:0007669"/>
    <property type="project" value="InterPro"/>
</dbReference>
<name>A0A9R1R2E8_TRITD</name>
<gene>
    <name evidence="9" type="ORF">TRITD_2Av1G017860</name>
</gene>
<dbReference type="GO" id="GO:0020037">
    <property type="term" value="F:heme binding"/>
    <property type="evidence" value="ECO:0007669"/>
    <property type="project" value="InterPro"/>
</dbReference>
<dbReference type="GO" id="GO:0016705">
    <property type="term" value="F:oxidoreductase activity, acting on paired donors, with incorporation or reduction of molecular oxygen"/>
    <property type="evidence" value="ECO:0007669"/>
    <property type="project" value="InterPro"/>
</dbReference>
<organism evidence="9 10">
    <name type="scientific">Triticum turgidum subsp. durum</name>
    <name type="common">Durum wheat</name>
    <name type="synonym">Triticum durum</name>
    <dbReference type="NCBI Taxonomy" id="4567"/>
    <lineage>
        <taxon>Eukaryota</taxon>
        <taxon>Viridiplantae</taxon>
        <taxon>Streptophyta</taxon>
        <taxon>Embryophyta</taxon>
        <taxon>Tracheophyta</taxon>
        <taxon>Spermatophyta</taxon>
        <taxon>Magnoliopsida</taxon>
        <taxon>Liliopsida</taxon>
        <taxon>Poales</taxon>
        <taxon>Poaceae</taxon>
        <taxon>BOP clade</taxon>
        <taxon>Pooideae</taxon>
        <taxon>Triticodae</taxon>
        <taxon>Triticeae</taxon>
        <taxon>Triticinae</taxon>
        <taxon>Triticum</taxon>
    </lineage>
</organism>
<reference evidence="9 10" key="1">
    <citation type="submission" date="2017-09" db="EMBL/GenBank/DDBJ databases">
        <authorList>
            <consortium name="International Durum Wheat Genome Sequencing Consortium (IDWGSC)"/>
            <person name="Milanesi L."/>
        </authorList>
    </citation>
    <scope>NUCLEOTIDE SEQUENCE [LARGE SCALE GENOMIC DNA]</scope>
    <source>
        <strain evidence="10">cv. Svevo</strain>
    </source>
</reference>
<keyword evidence="10" id="KW-1185">Reference proteome</keyword>
<feature type="transmembrane region" description="Helical" evidence="8">
    <location>
        <begin position="6"/>
        <end position="27"/>
    </location>
</feature>
<keyword evidence="5 8" id="KW-1133">Transmembrane helix</keyword>
<dbReference type="InterPro" id="IPR036396">
    <property type="entry name" value="Cyt_P450_sf"/>
</dbReference>
<dbReference type="AlphaFoldDB" id="A0A9R1R2E8"/>
<proteinExistence type="inferred from homology"/>
<evidence type="ECO:0000313" key="9">
    <source>
        <dbReference type="EMBL" id="VAH25683.1"/>
    </source>
</evidence>
<evidence type="ECO:0000313" key="10">
    <source>
        <dbReference type="Proteomes" id="UP000324705"/>
    </source>
</evidence>
<dbReference type="GO" id="GO:0004497">
    <property type="term" value="F:monooxygenase activity"/>
    <property type="evidence" value="ECO:0007669"/>
    <property type="project" value="InterPro"/>
</dbReference>
<comment type="similarity">
    <text evidence="1">Belongs to the cytochrome P450 family.</text>
</comment>
<accession>A0A9R1R2E8</accession>
<dbReference type="InterPro" id="IPR002401">
    <property type="entry name" value="Cyt_P450_E_grp-I"/>
</dbReference>
<dbReference type="Pfam" id="PF00067">
    <property type="entry name" value="p450"/>
    <property type="match status" value="1"/>
</dbReference>
<dbReference type="PANTHER" id="PTHR47955">
    <property type="entry name" value="CYTOCHROME P450 FAMILY 71 PROTEIN"/>
    <property type="match status" value="1"/>
</dbReference>
<dbReference type="SUPFAM" id="SSF48264">
    <property type="entry name" value="Cytochrome P450"/>
    <property type="match status" value="1"/>
</dbReference>
<evidence type="ECO:0000256" key="6">
    <source>
        <dbReference type="ARBA" id="ARBA00023002"/>
    </source>
</evidence>
<keyword evidence="4" id="KW-0479">Metal-binding</keyword>
<dbReference type="PRINTS" id="PR00463">
    <property type="entry name" value="EP450I"/>
</dbReference>
<evidence type="ECO:0000256" key="2">
    <source>
        <dbReference type="ARBA" id="ARBA00022617"/>
    </source>
</evidence>
<keyword evidence="8" id="KW-0472">Membrane</keyword>
<sequence>MVMELISGATLFLVSLISVVILVSLLSRKLSPSSKKRRPPGPWRLPLIGNLHQILTPKLPVVLRDLAKKHGPVMGLRLGQVDAVVVSSPAAAQEVLRDKDLAFASRPSILMSEISLYGNLDVAFAPYGAYWRALRKICAAELLSERKVRQFSPVRDKETMSLVSNVREASRGGQPFDLRRLLVLCSNSVTGKTAFGEMCSSELQEQFWR</sequence>
<evidence type="ECO:0000256" key="3">
    <source>
        <dbReference type="ARBA" id="ARBA00022692"/>
    </source>
</evidence>
<dbReference type="InterPro" id="IPR001128">
    <property type="entry name" value="Cyt_P450"/>
</dbReference>
<dbReference type="Proteomes" id="UP000324705">
    <property type="component" value="Chromosome 2A"/>
</dbReference>
<keyword evidence="6" id="KW-0560">Oxidoreductase</keyword>
<keyword evidence="2" id="KW-0349">Heme</keyword>
<evidence type="ECO:0000256" key="8">
    <source>
        <dbReference type="SAM" id="Phobius"/>
    </source>
</evidence>
<evidence type="ECO:0000256" key="4">
    <source>
        <dbReference type="ARBA" id="ARBA00022723"/>
    </source>
</evidence>
<evidence type="ECO:0000256" key="5">
    <source>
        <dbReference type="ARBA" id="ARBA00022989"/>
    </source>
</evidence>
<dbReference type="EMBL" id="LT934113">
    <property type="protein sequence ID" value="VAH25683.1"/>
    <property type="molecule type" value="Genomic_DNA"/>
</dbReference>